<comment type="catalytic activity">
    <reaction evidence="3">
        <text>5-(methylsulfanyl)-alpha-D-ribose 1-phosphate = 5-(methylsulfanyl)-D-ribulose 1-phosphate</text>
        <dbReference type="Rhea" id="RHEA:19989"/>
        <dbReference type="ChEBI" id="CHEBI:58533"/>
        <dbReference type="ChEBI" id="CHEBI:58548"/>
        <dbReference type="EC" id="5.3.1.23"/>
    </reaction>
    <physiologicalReaction direction="left-to-right" evidence="3">
        <dbReference type="Rhea" id="RHEA:19990"/>
    </physiologicalReaction>
</comment>
<evidence type="ECO:0000256" key="5">
    <source>
        <dbReference type="HAMAP-Rule" id="MF_01678"/>
    </source>
</evidence>
<comment type="caution">
    <text evidence="6">The sequence shown here is derived from an EMBL/GenBank/DDBJ whole genome shotgun (WGS) entry which is preliminary data.</text>
</comment>
<sequence>MSAVKTSVARVESVTPIVWKGTHLALLDQRVLPGELCYLDCRSAEDVAAAIHGMAVRGAPAIGIAAAYGLVLALRDNAAAMPAAVATLAASRPTAVNLRWALERMQRQWEQHADVGLLEAEAIRIHQEDLAQNLQMGAFGAALIAPGAQIVTHCNTGALATGGHGTALGVIRTAYAQGRVVRVYNTETRPWLQGARLTAWELQQEGIPAKLVADGAVAHLMSREKIDWVIVGADRIAANGDTANKIGTYALAVAARRHGVKFMVVAPSGTFDLHCPDGAHIPIEERAAAELTEFRGAAIAPAGFDAFNPVFDVTPAALIDAIVCERGVIEKPTRERVLPVLS</sequence>
<feature type="binding site" evidence="5">
    <location>
        <position position="92"/>
    </location>
    <ligand>
        <name>substrate</name>
    </ligand>
</feature>
<keyword evidence="5" id="KW-0486">Methionine biosynthesis</keyword>
<dbReference type="UniPathway" id="UPA00904">
    <property type="reaction ID" value="UER00874"/>
</dbReference>
<dbReference type="InterPro" id="IPR042529">
    <property type="entry name" value="IF_2B-like_C"/>
</dbReference>
<feature type="binding site" evidence="5">
    <location>
        <begin position="244"/>
        <end position="245"/>
    </location>
    <ligand>
        <name>substrate</name>
    </ligand>
</feature>
<dbReference type="InterPro" id="IPR000649">
    <property type="entry name" value="IF-2B-related"/>
</dbReference>
<dbReference type="NCBIfam" id="TIGR00512">
    <property type="entry name" value="salvage_mtnA"/>
    <property type="match status" value="1"/>
</dbReference>
<organism evidence="6 7">
    <name type="scientific">Solimonas terrae</name>
    <dbReference type="NCBI Taxonomy" id="1396819"/>
    <lineage>
        <taxon>Bacteria</taxon>
        <taxon>Pseudomonadati</taxon>
        <taxon>Pseudomonadota</taxon>
        <taxon>Gammaproteobacteria</taxon>
        <taxon>Nevskiales</taxon>
        <taxon>Nevskiaceae</taxon>
        <taxon>Solimonas</taxon>
    </lineage>
</organism>
<protein>
    <recommendedName>
        <fullName evidence="5">Methylthioribose-1-phosphate isomerase</fullName>
        <shortName evidence="5">M1Pi</shortName>
        <shortName evidence="5">MTR-1-P isomerase</shortName>
        <ecNumber evidence="5">5.3.1.23</ecNumber>
    </recommendedName>
    <alternativeName>
        <fullName evidence="5">S-methyl-5-thioribose-1-phosphate isomerase</fullName>
    </alternativeName>
</protein>
<name>A0A6M2BVE6_9GAMM</name>
<dbReference type="Gene3D" id="3.40.50.10470">
    <property type="entry name" value="Translation initiation factor eif-2b, domain 2"/>
    <property type="match status" value="1"/>
</dbReference>
<dbReference type="Pfam" id="PF01008">
    <property type="entry name" value="IF-2B"/>
    <property type="match status" value="1"/>
</dbReference>
<feature type="site" description="Transition state stabilizer" evidence="5">
    <location>
        <position position="154"/>
    </location>
</feature>
<feature type="binding site" evidence="5">
    <location>
        <position position="193"/>
    </location>
    <ligand>
        <name>substrate</name>
    </ligand>
</feature>
<dbReference type="EC" id="5.3.1.23" evidence="5"/>
<dbReference type="InterPro" id="IPR037171">
    <property type="entry name" value="NagB/RpiA_transferase-like"/>
</dbReference>
<feature type="binding site" evidence="5">
    <location>
        <begin position="57"/>
        <end position="59"/>
    </location>
    <ligand>
        <name>substrate</name>
    </ligand>
</feature>
<comment type="catalytic activity">
    <reaction evidence="2">
        <text>5-deoxy-alpha-D-ribose 1-phosphate = 5-deoxy-D-ribulose 1-phosphate</text>
        <dbReference type="Rhea" id="RHEA:61296"/>
        <dbReference type="ChEBI" id="CHEBI:58749"/>
        <dbReference type="ChEBI" id="CHEBI:144504"/>
    </reaction>
    <physiologicalReaction direction="left-to-right" evidence="2">
        <dbReference type="Rhea" id="RHEA:61297"/>
    </physiologicalReaction>
</comment>
<dbReference type="GO" id="GO:0046523">
    <property type="term" value="F:S-methyl-5-thioribose-1-phosphate isomerase activity"/>
    <property type="evidence" value="ECO:0007669"/>
    <property type="project" value="UniProtKB-UniRule"/>
</dbReference>
<comment type="function">
    <text evidence="4">Catalyzes the interconversion of methylthioribose-1-phosphate (MTR-1-P) into methylthioribulose-1-phosphate (MTRu-1-P). Also catalyzes the interconversion of 5-deoxyribose 1-phosphate and 5-deoxyribulose 1-phosphate. Part of a bifunctional DHAP-shunt salvage pathway for SAM by-products.</text>
</comment>
<dbReference type="EMBL" id="JAAMOW010000008">
    <property type="protein sequence ID" value="NGY06181.1"/>
    <property type="molecule type" value="Genomic_DNA"/>
</dbReference>
<comment type="similarity">
    <text evidence="5">Belongs to the EIF-2B alpha/beta/delta subunits family. MtnA subfamily.</text>
</comment>
<accession>A0A6M2BVE6</accession>
<evidence type="ECO:0000256" key="2">
    <source>
        <dbReference type="ARBA" id="ARBA00050906"/>
    </source>
</evidence>
<dbReference type="GO" id="GO:0019509">
    <property type="term" value="P:L-methionine salvage from methylthioadenosine"/>
    <property type="evidence" value="ECO:0007669"/>
    <property type="project" value="UniProtKB-UniRule"/>
</dbReference>
<dbReference type="FunFam" id="1.20.120.420:FF:000003">
    <property type="entry name" value="Methylthioribose-1-phosphate isomerase"/>
    <property type="match status" value="1"/>
</dbReference>
<dbReference type="NCBIfam" id="TIGR00524">
    <property type="entry name" value="eIF-2B_rel"/>
    <property type="match status" value="1"/>
</dbReference>
<gene>
    <name evidence="5 6" type="primary">mtnA</name>
    <name evidence="6" type="ORF">G7Y85_15520</name>
</gene>
<dbReference type="NCBIfam" id="NF004326">
    <property type="entry name" value="PRK05720.1"/>
    <property type="match status" value="1"/>
</dbReference>
<keyword evidence="1 5" id="KW-0413">Isomerase</keyword>
<dbReference type="FunFam" id="3.40.50.10470:FF:000006">
    <property type="entry name" value="Methylthioribose-1-phosphate isomerase"/>
    <property type="match status" value="1"/>
</dbReference>
<dbReference type="AlphaFoldDB" id="A0A6M2BVE6"/>
<dbReference type="HAMAP" id="MF_01678">
    <property type="entry name" value="Salvage_MtnA"/>
    <property type="match status" value="1"/>
</dbReference>
<dbReference type="InterPro" id="IPR005251">
    <property type="entry name" value="IF-M1Pi"/>
</dbReference>
<dbReference type="Gene3D" id="1.20.120.420">
    <property type="entry name" value="translation initiation factor eif-2b, domain 1"/>
    <property type="match status" value="1"/>
</dbReference>
<reference evidence="6 7" key="1">
    <citation type="journal article" date="2014" name="Int. J. Syst. Evol. Microbiol.">
        <title>Solimonas terrae sp. nov., isolated from soil.</title>
        <authorList>
            <person name="Kim S.J."/>
            <person name="Moon J.Y."/>
            <person name="Weon H.Y."/>
            <person name="Ahn J.H."/>
            <person name="Chen W.M."/>
            <person name="Kwon S.W."/>
        </authorList>
    </citation>
    <scope>NUCLEOTIDE SEQUENCE [LARGE SCALE GENOMIC DNA]</scope>
    <source>
        <strain evidence="6 7">KIS83-12</strain>
    </source>
</reference>
<evidence type="ECO:0000256" key="3">
    <source>
        <dbReference type="ARBA" id="ARBA00051169"/>
    </source>
</evidence>
<dbReference type="InterPro" id="IPR027363">
    <property type="entry name" value="M1Pi_N"/>
</dbReference>
<dbReference type="RefSeq" id="WP_166259189.1">
    <property type="nucleotide sequence ID" value="NZ_JAAMOW010000008.1"/>
</dbReference>
<proteinExistence type="inferred from homology"/>
<feature type="active site" description="Proton donor" evidence="5">
    <location>
        <position position="234"/>
    </location>
</feature>
<dbReference type="InterPro" id="IPR011559">
    <property type="entry name" value="Initiation_fac_2B_a/b/d"/>
</dbReference>
<keyword evidence="7" id="KW-1185">Reference proteome</keyword>
<evidence type="ECO:0000256" key="1">
    <source>
        <dbReference type="ARBA" id="ARBA00023235"/>
    </source>
</evidence>
<evidence type="ECO:0000313" key="6">
    <source>
        <dbReference type="EMBL" id="NGY06181.1"/>
    </source>
</evidence>
<evidence type="ECO:0000313" key="7">
    <source>
        <dbReference type="Proteomes" id="UP000472676"/>
    </source>
</evidence>
<evidence type="ECO:0000256" key="4">
    <source>
        <dbReference type="ARBA" id="ARBA00058145"/>
    </source>
</evidence>
<comment type="pathway">
    <text evidence="5">Amino-acid biosynthesis; L-methionine biosynthesis via salvage pathway; L-methionine from S-methyl-5-thio-alpha-D-ribose 1-phosphate: step 1/6.</text>
</comment>
<dbReference type="PANTHER" id="PTHR43475:SF1">
    <property type="entry name" value="METHYLTHIORIBOSE-1-PHOSPHATE ISOMERASE"/>
    <property type="match status" value="1"/>
</dbReference>
<keyword evidence="5" id="KW-0028">Amino-acid biosynthesis</keyword>
<dbReference type="PANTHER" id="PTHR43475">
    <property type="entry name" value="METHYLTHIORIBOSE-1-PHOSPHATE ISOMERASE"/>
    <property type="match status" value="1"/>
</dbReference>
<dbReference type="Proteomes" id="UP000472676">
    <property type="component" value="Unassembled WGS sequence"/>
</dbReference>
<dbReference type="SUPFAM" id="SSF100950">
    <property type="entry name" value="NagB/RpiA/CoA transferase-like"/>
    <property type="match status" value="1"/>
</dbReference>